<keyword evidence="9" id="KW-1185">Reference proteome</keyword>
<evidence type="ECO:0000313" key="9">
    <source>
        <dbReference type="Proteomes" id="UP000798808"/>
    </source>
</evidence>
<keyword evidence="4 6" id="KW-1133">Transmembrane helix</keyword>
<keyword evidence="2 6" id="KW-1003">Cell membrane</keyword>
<protein>
    <recommendedName>
        <fullName evidence="6">TVP38/TMEM64 family membrane protein</fullName>
    </recommendedName>
</protein>
<dbReference type="PANTHER" id="PTHR12677:SF59">
    <property type="entry name" value="GOLGI APPARATUS MEMBRANE PROTEIN TVP38-RELATED"/>
    <property type="match status" value="1"/>
</dbReference>
<evidence type="ECO:0000313" key="8">
    <source>
        <dbReference type="EMBL" id="MTI24210.1"/>
    </source>
</evidence>
<accession>A0ABW9RMR0</accession>
<comment type="caution">
    <text evidence="8">The sequence shown here is derived from an EMBL/GenBank/DDBJ whole genome shotgun (WGS) entry which is preliminary data.</text>
</comment>
<sequence length="237" mass="26407">MSDSIAGTTSVKQSKAPLYISIGIIAALVLSYLLIPSVQDFLKNTWDVLTSDNESRIRSWVDQFGFFGPVVIVLSMIIQMFLLVIPTPLLMVVSVLAYGPIWGSLIILAAVFCASTIGYIIGAYLGPPIVKKLLGEKSEKKVESFIEDYGFWAVIVTRISPFLSNDAISFVGGILRMGYWRFIGATLIGITPLTVFIAYLGENSERLRTGLLWGSIVSIVLFVLYVWWDKRRRKKKQ</sequence>
<feature type="transmembrane region" description="Helical" evidence="6">
    <location>
        <begin position="211"/>
        <end position="228"/>
    </location>
</feature>
<proteinExistence type="inferred from homology"/>
<dbReference type="EMBL" id="SMLW01000382">
    <property type="protein sequence ID" value="MTI24210.1"/>
    <property type="molecule type" value="Genomic_DNA"/>
</dbReference>
<evidence type="ECO:0000256" key="6">
    <source>
        <dbReference type="RuleBase" id="RU366058"/>
    </source>
</evidence>
<evidence type="ECO:0000256" key="5">
    <source>
        <dbReference type="ARBA" id="ARBA00023136"/>
    </source>
</evidence>
<evidence type="ECO:0000256" key="4">
    <source>
        <dbReference type="ARBA" id="ARBA00022989"/>
    </source>
</evidence>
<dbReference type="InterPro" id="IPR015414">
    <property type="entry name" value="TMEM64"/>
</dbReference>
<evidence type="ECO:0000259" key="7">
    <source>
        <dbReference type="Pfam" id="PF09335"/>
    </source>
</evidence>
<dbReference type="RefSeq" id="WP_155169973.1">
    <property type="nucleotide sequence ID" value="NZ_BAAAFL010000049.1"/>
</dbReference>
<keyword evidence="3 6" id="KW-0812">Transmembrane</keyword>
<reference evidence="8 9" key="1">
    <citation type="submission" date="2019-02" db="EMBL/GenBank/DDBJ databases">
        <authorList>
            <person name="Goldberg S.R."/>
            <person name="Haltli B.A."/>
            <person name="Correa H."/>
            <person name="Russell K.G."/>
        </authorList>
    </citation>
    <scope>NUCLEOTIDE SEQUENCE [LARGE SCALE GENOMIC DNA]</scope>
    <source>
        <strain evidence="8 9">JCM 16186</strain>
    </source>
</reference>
<dbReference type="PANTHER" id="PTHR12677">
    <property type="entry name" value="GOLGI APPARATUS MEMBRANE PROTEIN TVP38-RELATED"/>
    <property type="match status" value="1"/>
</dbReference>
<dbReference type="Pfam" id="PF09335">
    <property type="entry name" value="VTT_dom"/>
    <property type="match status" value="1"/>
</dbReference>
<gene>
    <name evidence="8" type="ORF">E1163_04560</name>
</gene>
<feature type="transmembrane region" description="Helical" evidence="6">
    <location>
        <begin position="64"/>
        <end position="85"/>
    </location>
</feature>
<evidence type="ECO:0000256" key="2">
    <source>
        <dbReference type="ARBA" id="ARBA00022475"/>
    </source>
</evidence>
<evidence type="ECO:0000256" key="3">
    <source>
        <dbReference type="ARBA" id="ARBA00022692"/>
    </source>
</evidence>
<evidence type="ECO:0000256" key="1">
    <source>
        <dbReference type="ARBA" id="ARBA00004651"/>
    </source>
</evidence>
<feature type="transmembrane region" description="Helical" evidence="6">
    <location>
        <begin position="16"/>
        <end position="35"/>
    </location>
</feature>
<dbReference type="InterPro" id="IPR032816">
    <property type="entry name" value="VTT_dom"/>
</dbReference>
<feature type="transmembrane region" description="Helical" evidence="6">
    <location>
        <begin position="105"/>
        <end position="125"/>
    </location>
</feature>
<comment type="subcellular location">
    <subcellularLocation>
        <location evidence="1 6">Cell membrane</location>
        <topology evidence="1 6">Multi-pass membrane protein</topology>
    </subcellularLocation>
</comment>
<name>A0ABW9RMR0_9BACT</name>
<organism evidence="8 9">
    <name type="scientific">Fulvivirga kasyanovii</name>
    <dbReference type="NCBI Taxonomy" id="396812"/>
    <lineage>
        <taxon>Bacteria</taxon>
        <taxon>Pseudomonadati</taxon>
        <taxon>Bacteroidota</taxon>
        <taxon>Cytophagia</taxon>
        <taxon>Cytophagales</taxon>
        <taxon>Fulvivirgaceae</taxon>
        <taxon>Fulvivirga</taxon>
    </lineage>
</organism>
<comment type="similarity">
    <text evidence="6">Belongs to the TVP38/TMEM64 family.</text>
</comment>
<feature type="transmembrane region" description="Helical" evidence="6">
    <location>
        <begin position="179"/>
        <end position="199"/>
    </location>
</feature>
<feature type="domain" description="VTT" evidence="7">
    <location>
        <begin position="85"/>
        <end position="202"/>
    </location>
</feature>
<keyword evidence="5 6" id="KW-0472">Membrane</keyword>
<dbReference type="Proteomes" id="UP000798808">
    <property type="component" value="Unassembled WGS sequence"/>
</dbReference>